<name>G8ZSB5_TORDE</name>
<dbReference type="PANTHER" id="PTHR15071:SF0">
    <property type="entry name" value="MANNOSE 6-PHOSPHATE RECEPTOR-LIKE PROTEIN 1"/>
    <property type="match status" value="1"/>
</dbReference>
<feature type="transmembrane region" description="Helical" evidence="8">
    <location>
        <begin position="208"/>
        <end position="227"/>
    </location>
</feature>
<dbReference type="Proteomes" id="UP000005627">
    <property type="component" value="Chromosome 3"/>
</dbReference>
<gene>
    <name evidence="11" type="primary">TDEL0C05180</name>
    <name evidence="11" type="ORF">TDEL_0C05180</name>
</gene>
<dbReference type="HOGENOM" id="CLU_053195_0_0_1"/>
<evidence type="ECO:0000259" key="10">
    <source>
        <dbReference type="PROSITE" id="PS51914"/>
    </source>
</evidence>
<keyword evidence="5 8" id="KW-1133">Transmembrane helix</keyword>
<evidence type="ECO:0000256" key="5">
    <source>
        <dbReference type="ARBA" id="ARBA00022989"/>
    </source>
</evidence>
<comment type="subcellular location">
    <subcellularLocation>
        <location evidence="1">Golgi apparatus membrane</location>
        <topology evidence="1">Single-pass type I membrane protein</topology>
    </subcellularLocation>
</comment>
<sequence length="315" mass="35479">MNKRQSLALITILLSLCTTVVCLRRYSDDLSVLENDEDDLFCAVMNPATGTYIDLSQLSSTPNKLKDGGKSRSSDPSKTRWLVSGWGYNTNFTIGVCSSPVTKDEETHLTNTTGAFYQDPKTHQLISIGDFATTPTLLRSKKLTLKYQNGDKCPNGVDRKSTLLNFVCDKELSSKAQITYIGSLHDCSYFFEVRSLYACPTSNKSNEVNLLGIFVGIFAVFFLVEYGGRRWLYGKVRTHFNPVNSQRPRWEFTDQEPAWRRFLKKIAQPGKRSGPISLNGTRGSREDFLRDMERQNDIIDSLEVRSTATTNGSDN</sequence>
<dbReference type="GeneID" id="11500742"/>
<dbReference type="GO" id="GO:0005770">
    <property type="term" value="C:late endosome"/>
    <property type="evidence" value="ECO:0007669"/>
    <property type="project" value="EnsemblFungi"/>
</dbReference>
<evidence type="ECO:0000256" key="3">
    <source>
        <dbReference type="ARBA" id="ARBA00022692"/>
    </source>
</evidence>
<keyword evidence="12" id="KW-1185">Reference proteome</keyword>
<evidence type="ECO:0000256" key="7">
    <source>
        <dbReference type="ARBA" id="ARBA00023157"/>
    </source>
</evidence>
<dbReference type="GO" id="GO:0005048">
    <property type="term" value="F:signal sequence binding"/>
    <property type="evidence" value="ECO:0007669"/>
    <property type="project" value="EnsemblFungi"/>
</dbReference>
<dbReference type="FunCoup" id="G8ZSB5">
    <property type="interactions" value="264"/>
</dbReference>
<dbReference type="EMBL" id="HE616744">
    <property type="protein sequence ID" value="CCE91407.1"/>
    <property type="molecule type" value="Genomic_DNA"/>
</dbReference>
<evidence type="ECO:0000256" key="4">
    <source>
        <dbReference type="ARBA" id="ARBA00022729"/>
    </source>
</evidence>
<dbReference type="GO" id="GO:0000139">
    <property type="term" value="C:Golgi membrane"/>
    <property type="evidence" value="ECO:0007669"/>
    <property type="project" value="UniProtKB-SubCell"/>
</dbReference>
<reference evidence="11 12" key="1">
    <citation type="journal article" date="2011" name="Proc. Natl. Acad. Sci. U.S.A.">
        <title>Evolutionary erosion of yeast sex chromosomes by mating-type switching accidents.</title>
        <authorList>
            <person name="Gordon J.L."/>
            <person name="Armisen D."/>
            <person name="Proux-Wera E."/>
            <person name="Oheigeartaigh S.S."/>
            <person name="Byrne K.P."/>
            <person name="Wolfe K.H."/>
        </authorList>
    </citation>
    <scope>NUCLEOTIDE SEQUENCE [LARGE SCALE GENOMIC DNA]</scope>
    <source>
        <strain evidence="12">ATCC 10662 / CBS 1146 / NBRC 0425 / NCYC 2629 / NRRL Y-866</strain>
    </source>
</reference>
<evidence type="ECO:0000256" key="2">
    <source>
        <dbReference type="ARBA" id="ARBA00022448"/>
    </source>
</evidence>
<keyword evidence="7" id="KW-1015">Disulfide bond</keyword>
<dbReference type="PANTHER" id="PTHR15071">
    <property type="entry name" value="MANNOSE-6-PHOSPHATE RECEPTOR FAMILY MEMBER"/>
    <property type="match status" value="1"/>
</dbReference>
<dbReference type="PROSITE" id="PS51914">
    <property type="entry name" value="MRH"/>
    <property type="match status" value="1"/>
</dbReference>
<dbReference type="InParanoid" id="G8ZSB5"/>
<dbReference type="InterPro" id="IPR009011">
    <property type="entry name" value="Man6P_isomerase_rcpt-bd_dom_sf"/>
</dbReference>
<accession>G8ZSB5</accession>
<keyword evidence="3 8" id="KW-0812">Transmembrane</keyword>
<dbReference type="InterPro" id="IPR036607">
    <property type="entry name" value="PRKCSH"/>
</dbReference>
<dbReference type="OrthoDB" id="4504960at2759"/>
<proteinExistence type="predicted"/>
<keyword evidence="2" id="KW-0813">Transport</keyword>
<dbReference type="RefSeq" id="XP_003680618.1">
    <property type="nucleotide sequence ID" value="XM_003680570.1"/>
</dbReference>
<evidence type="ECO:0000313" key="12">
    <source>
        <dbReference type="Proteomes" id="UP000005627"/>
    </source>
</evidence>
<keyword evidence="4 9" id="KW-0732">Signal</keyword>
<evidence type="ECO:0000256" key="9">
    <source>
        <dbReference type="SAM" id="SignalP"/>
    </source>
</evidence>
<dbReference type="FunFam" id="2.70.130.10:FF:000024">
    <property type="entry name" value="Putative vacuolar sorting receptor"/>
    <property type="match status" value="1"/>
</dbReference>
<dbReference type="AlphaFoldDB" id="G8ZSB5"/>
<organism evidence="11 12">
    <name type="scientific">Torulaspora delbrueckii</name>
    <name type="common">Yeast</name>
    <name type="synonym">Candida colliculosa</name>
    <dbReference type="NCBI Taxonomy" id="4950"/>
    <lineage>
        <taxon>Eukaryota</taxon>
        <taxon>Fungi</taxon>
        <taxon>Dikarya</taxon>
        <taxon>Ascomycota</taxon>
        <taxon>Saccharomycotina</taxon>
        <taxon>Saccharomycetes</taxon>
        <taxon>Saccharomycetales</taxon>
        <taxon>Saccharomycetaceae</taxon>
        <taxon>Torulaspora</taxon>
    </lineage>
</organism>
<evidence type="ECO:0000313" key="11">
    <source>
        <dbReference type="EMBL" id="CCE91407.1"/>
    </source>
</evidence>
<keyword evidence="6 8" id="KW-0472">Membrane</keyword>
<dbReference type="GO" id="GO:0007034">
    <property type="term" value="P:vacuolar transport"/>
    <property type="evidence" value="ECO:0007669"/>
    <property type="project" value="EnsemblFungi"/>
</dbReference>
<evidence type="ECO:0000256" key="6">
    <source>
        <dbReference type="ARBA" id="ARBA00023136"/>
    </source>
</evidence>
<dbReference type="Pfam" id="PF13015">
    <property type="entry name" value="PRKCSH_1"/>
    <property type="match status" value="1"/>
</dbReference>
<dbReference type="GO" id="GO:0010008">
    <property type="term" value="C:endosome membrane"/>
    <property type="evidence" value="ECO:0007669"/>
    <property type="project" value="UniProtKB-SubCell"/>
</dbReference>
<evidence type="ECO:0000256" key="1">
    <source>
        <dbReference type="ARBA" id="ARBA00004614"/>
    </source>
</evidence>
<dbReference type="STRING" id="1076872.G8ZSB5"/>
<evidence type="ECO:0000256" key="8">
    <source>
        <dbReference type="SAM" id="Phobius"/>
    </source>
</evidence>
<feature type="domain" description="MRH" evidence="10">
    <location>
        <begin position="40"/>
        <end position="201"/>
    </location>
</feature>
<feature type="signal peptide" evidence="9">
    <location>
        <begin position="1"/>
        <end position="22"/>
    </location>
</feature>
<dbReference type="Gene3D" id="2.70.130.10">
    <property type="entry name" value="Mannose-6-phosphate receptor binding domain"/>
    <property type="match status" value="1"/>
</dbReference>
<dbReference type="InterPro" id="IPR044865">
    <property type="entry name" value="MRH_dom"/>
</dbReference>
<feature type="chain" id="PRO_5003519275" description="MRH domain-containing protein" evidence="9">
    <location>
        <begin position="23"/>
        <end position="315"/>
    </location>
</feature>
<dbReference type="KEGG" id="tdl:TDEL_0C05180"/>
<protein>
    <recommendedName>
        <fullName evidence="10">MRH domain-containing protein</fullName>
    </recommendedName>
</protein>
<dbReference type="eggNOG" id="KOG4504">
    <property type="taxonomic scope" value="Eukaryota"/>
</dbReference>
<dbReference type="SUPFAM" id="SSF50911">
    <property type="entry name" value="Mannose 6-phosphate receptor domain"/>
    <property type="match status" value="1"/>
</dbReference>